<dbReference type="Gene3D" id="3.40.50.1000">
    <property type="entry name" value="HAD superfamily/HAD-like"/>
    <property type="match status" value="1"/>
</dbReference>
<dbReference type="PANTHER" id="PTHR10000">
    <property type="entry name" value="PHOSPHOSERINE PHOSPHATASE"/>
    <property type="match status" value="1"/>
</dbReference>
<name>A0A380JQA3_9STRE</name>
<sequence length="274" mass="30016">MIQLIAIDLDGTLLDSKKHIPKENIKAIQAAAREGIKVVLCTGRPQSGTRPYFEQLGLSDKEEYLILNNGCSTYRSPSWELLHYQSLTFSAIEHLYQLSQPFSDIYLTLTGERDYLVIDSKVPDMVQADGDLVFTTVKATSLSQLSSSSQIIFQAMYMGEKAALDTFEARVREKLSASFSVVRSQETILEVMPECVTKASALKELTADLRLRPDQVMTIGDAANDLEMLAYAGLGVAMGNADEAIKKVADKVSLSNDQAGVAHAIYQLALPKGS</sequence>
<dbReference type="GO" id="GO:0016791">
    <property type="term" value="F:phosphatase activity"/>
    <property type="evidence" value="ECO:0007669"/>
    <property type="project" value="TreeGrafter"/>
</dbReference>
<dbReference type="Pfam" id="PF08282">
    <property type="entry name" value="Hydrolase_3"/>
    <property type="match status" value="1"/>
</dbReference>
<dbReference type="AlphaFoldDB" id="A0A380JQA3"/>
<protein>
    <submittedName>
        <fullName evidence="1">Haloacid dehalogenase</fullName>
        <ecNumber evidence="1">3.1.3.-</ecNumber>
    </submittedName>
</protein>
<dbReference type="SFLD" id="SFLDG01144">
    <property type="entry name" value="C2.B.4:_PGP_Like"/>
    <property type="match status" value="1"/>
</dbReference>
<dbReference type="EMBL" id="UHFF01000002">
    <property type="protein sequence ID" value="SUN45329.1"/>
    <property type="molecule type" value="Genomic_DNA"/>
</dbReference>
<dbReference type="NCBIfam" id="TIGR01484">
    <property type="entry name" value="HAD-SF-IIB"/>
    <property type="match status" value="1"/>
</dbReference>
<dbReference type="InterPro" id="IPR006379">
    <property type="entry name" value="HAD-SF_hydro_IIB"/>
</dbReference>
<dbReference type="CDD" id="cd07516">
    <property type="entry name" value="HAD_Pase"/>
    <property type="match status" value="1"/>
</dbReference>
<evidence type="ECO:0000313" key="1">
    <source>
        <dbReference type="EMBL" id="SUN45329.1"/>
    </source>
</evidence>
<dbReference type="Gene3D" id="3.30.1240.10">
    <property type="match status" value="1"/>
</dbReference>
<dbReference type="EC" id="3.1.3.-" evidence="1"/>
<dbReference type="GO" id="GO:0000287">
    <property type="term" value="F:magnesium ion binding"/>
    <property type="evidence" value="ECO:0007669"/>
    <property type="project" value="TreeGrafter"/>
</dbReference>
<dbReference type="NCBIfam" id="TIGR00099">
    <property type="entry name" value="Cof-subfamily"/>
    <property type="match status" value="1"/>
</dbReference>
<gene>
    <name evidence="1" type="primary">yidA_3</name>
    <name evidence="1" type="ORF">NCTC12092_00449</name>
</gene>
<accession>A0A380JQA3</accession>
<dbReference type="GO" id="GO:0005829">
    <property type="term" value="C:cytosol"/>
    <property type="evidence" value="ECO:0007669"/>
    <property type="project" value="TreeGrafter"/>
</dbReference>
<organism evidence="1 2">
    <name type="scientific">Streptococcus equi subsp. equi</name>
    <dbReference type="NCBI Taxonomy" id="148942"/>
    <lineage>
        <taxon>Bacteria</taxon>
        <taxon>Bacillati</taxon>
        <taxon>Bacillota</taxon>
        <taxon>Bacilli</taxon>
        <taxon>Lactobacillales</taxon>
        <taxon>Streptococcaceae</taxon>
        <taxon>Streptococcus</taxon>
    </lineage>
</organism>
<dbReference type="Proteomes" id="UP000254461">
    <property type="component" value="Unassembled WGS sequence"/>
</dbReference>
<dbReference type="SFLD" id="SFLDS00003">
    <property type="entry name" value="Haloacid_Dehalogenase"/>
    <property type="match status" value="1"/>
</dbReference>
<dbReference type="InterPro" id="IPR036412">
    <property type="entry name" value="HAD-like_sf"/>
</dbReference>
<proteinExistence type="predicted"/>
<dbReference type="RefSeq" id="WP_115250661.1">
    <property type="nucleotide sequence ID" value="NZ_UHFF01000002.1"/>
</dbReference>
<dbReference type="PANTHER" id="PTHR10000:SF8">
    <property type="entry name" value="HAD SUPERFAMILY HYDROLASE-LIKE, TYPE 3"/>
    <property type="match status" value="1"/>
</dbReference>
<dbReference type="SUPFAM" id="SSF56784">
    <property type="entry name" value="HAD-like"/>
    <property type="match status" value="1"/>
</dbReference>
<dbReference type="InterPro" id="IPR000150">
    <property type="entry name" value="Cof"/>
</dbReference>
<evidence type="ECO:0000313" key="2">
    <source>
        <dbReference type="Proteomes" id="UP000254461"/>
    </source>
</evidence>
<reference evidence="1 2" key="1">
    <citation type="submission" date="2018-06" db="EMBL/GenBank/DDBJ databases">
        <authorList>
            <consortium name="Pathogen Informatics"/>
            <person name="Doyle S."/>
        </authorList>
    </citation>
    <scope>NUCLEOTIDE SEQUENCE [LARGE SCALE GENOMIC DNA]</scope>
    <source>
        <strain evidence="1 2">NCTC12092</strain>
    </source>
</reference>
<keyword evidence="1" id="KW-0378">Hydrolase</keyword>
<dbReference type="SFLD" id="SFLDG01140">
    <property type="entry name" value="C2.B:_Phosphomannomutase_and_P"/>
    <property type="match status" value="1"/>
</dbReference>
<dbReference type="InterPro" id="IPR023214">
    <property type="entry name" value="HAD_sf"/>
</dbReference>
<dbReference type="PROSITE" id="PS01229">
    <property type="entry name" value="COF_2"/>
    <property type="match status" value="1"/>
</dbReference>